<gene>
    <name evidence="1" type="ordered locus">CBU_1685</name>
</gene>
<dbReference type="RefSeq" id="WP_010958372.1">
    <property type="nucleotide sequence ID" value="NC_002971.4"/>
</dbReference>
<name>Q83B33_COXBU</name>
<dbReference type="KEGG" id="cbu:CBU_1685"/>
<accession>Q83B33</accession>
<reference evidence="1 2" key="2">
    <citation type="journal article" date="2009" name="Infect. Immun.">
        <title>Comparative genomics reveal extensive transposon-mediated genomic plasticity and diversity among potential effector proteins within the genus Coxiella.</title>
        <authorList>
            <person name="Beare P.A."/>
            <person name="Unsworth N."/>
            <person name="Andoh M."/>
            <person name="Voth D.E."/>
            <person name="Omsland A."/>
            <person name="Gilk S.D."/>
            <person name="Williams K.P."/>
            <person name="Sobral B.W."/>
            <person name="Kupko J.J.III."/>
            <person name="Porcella S.F."/>
            <person name="Samuel J.E."/>
            <person name="Heinzen R.A."/>
        </authorList>
    </citation>
    <scope>NUCLEOTIDE SEQUENCE [LARGE SCALE GENOMIC DNA]</scope>
    <source>
        <strain evidence="2">RSA 493 / Nine Mile phase I</strain>
    </source>
</reference>
<dbReference type="GeneID" id="1209596"/>
<organism evidence="1 2">
    <name type="scientific">Coxiella burnetii (strain RSA 493 / Nine Mile phase I)</name>
    <dbReference type="NCBI Taxonomy" id="227377"/>
    <lineage>
        <taxon>Bacteria</taxon>
        <taxon>Pseudomonadati</taxon>
        <taxon>Pseudomonadota</taxon>
        <taxon>Gammaproteobacteria</taxon>
        <taxon>Legionellales</taxon>
        <taxon>Coxiellaceae</taxon>
        <taxon>Coxiella</taxon>
    </lineage>
</organism>
<evidence type="ECO:0000313" key="2">
    <source>
        <dbReference type="Proteomes" id="UP000002671"/>
    </source>
</evidence>
<proteinExistence type="predicted"/>
<dbReference type="RefSeq" id="NP_820667.1">
    <property type="nucleotide sequence ID" value="NC_002971.4"/>
</dbReference>
<protein>
    <submittedName>
        <fullName evidence="1">Uncharacterized protein</fullName>
    </submittedName>
</protein>
<dbReference type="Proteomes" id="UP000002671">
    <property type="component" value="Chromosome"/>
</dbReference>
<dbReference type="EnsemblBacteria" id="AAO91181">
    <property type="protein sequence ID" value="AAO91181"/>
    <property type="gene ID" value="CBU_1685"/>
</dbReference>
<dbReference type="EMBL" id="AE016828">
    <property type="protein sequence ID" value="AAO91181.1"/>
    <property type="molecule type" value="Genomic_DNA"/>
</dbReference>
<keyword evidence="2" id="KW-1185">Reference proteome</keyword>
<dbReference type="HOGENOM" id="CLU_577117_0_0_6"/>
<dbReference type="AlphaFoldDB" id="Q83B33"/>
<reference evidence="1 2" key="1">
    <citation type="journal article" date="2003" name="Proc. Natl. Acad. Sci. U.S.A.">
        <title>Complete genome sequence of the Q-fever pathogen, Coxiella burnetii.</title>
        <authorList>
            <person name="Seshadri R."/>
            <person name="Paulsen I.T."/>
            <person name="Eisen J.A."/>
            <person name="Read T.D."/>
            <person name="Nelson K.E."/>
            <person name="Nelson W.C."/>
            <person name="Ward N.L."/>
            <person name="Tettelin H."/>
            <person name="Davidsen T.M."/>
            <person name="Beanan M.J."/>
            <person name="Deboy R.T."/>
            <person name="Daugherty S.C."/>
            <person name="Brinkac L.M."/>
            <person name="Madupu R."/>
            <person name="Dodson R.J."/>
            <person name="Khouri H.M."/>
            <person name="Lee K.H."/>
            <person name="Carty H.A."/>
            <person name="Scanlan D."/>
            <person name="Heinzen R.A."/>
            <person name="Thompson H.A."/>
            <person name="Samuel J.E."/>
            <person name="Fraser C.M."/>
            <person name="Heidelberg J.F."/>
        </authorList>
    </citation>
    <scope>NUCLEOTIDE SEQUENCE [LARGE SCALE GENOMIC DNA]</scope>
    <source>
        <strain evidence="2">RSA 493 / Nine Mile phase I</strain>
    </source>
</reference>
<evidence type="ECO:0000313" key="1">
    <source>
        <dbReference type="EMBL" id="AAO91181.1"/>
    </source>
</evidence>
<dbReference type="STRING" id="227377.CBU_1685"/>
<dbReference type="PATRIC" id="fig|227377.7.peg.1672"/>
<sequence length="473" mass="54972">MRTTISTVTDNPMIHLAKLGHELIKLDPDLISENSWSESNLLKQLESLVILDNINKKKQIIEDLFKKLKENPNPSDSEKLISQLTLLHSFEIGVLKHLIEEQEKLESLQKSPKDRIKETIRLIGLKILLYNADKYLEEKKNIVGGKISRASFKTLEKFDLLHIAEDLLAEKKEYFSLWNENDPSQGLKKLLDRLIESADSYKAVAEENKKANSNASDKSDFMELLAKEIDIPPSKTLKALDELKKRARNLYQFIYQNTHIYTHYHNVPPCVFNFDQEISKFQQNYIKENILNLLEQHIRDLEASGLSLDLRIDLETIIKITKKFTDKLIERDNFYEKITELRLVEFFSDFSKMIKTFIDKKNSSLDKEEALAAFEEKWSQQFPSFNLNDDDSETNNDTVGRDNLDKKYISKLTEIFSNLIRNIKHLISTAKKNSLANNSSADRLNFCLFKVVKNCHRSVNHHTDYSISSIKIK</sequence>